<sequence length="322" mass="33426">MIFRAKGLRVTIILIAVGLVLLTLGGEILVRGSVRTAEAFGVSPLLIGLTLVGFGTSTPELVTSVMAAFRDAPGIAIGNVVGSNTANILLILGVTAMMAPLAVRPKAFRRDAFVLAASTVACVAAVMAGELQRWMGFALIAGLGAYMVFAYLNERTNPAEAGGESPAPRQPLRAVLPHVLLAVGGIVLTIFGARLLVDGAIVLAESLGVSDTVIGLTIVAVGTSLPELVACVIAAWRGHSDVALGNVIGSNIYNTLGILGVTAAIRPVTVPPEVAAFDIWILAAATALLLVFLRTRWRLERWESGVLMVGYCSYIAYLVAGA</sequence>
<dbReference type="Gene3D" id="1.20.1420.30">
    <property type="entry name" value="NCX, central ion-binding region"/>
    <property type="match status" value="1"/>
</dbReference>
<evidence type="ECO:0000256" key="1">
    <source>
        <dbReference type="ARBA" id="ARBA00004141"/>
    </source>
</evidence>
<keyword evidence="2 5" id="KW-0812">Transmembrane</keyword>
<dbReference type="InterPro" id="IPR044880">
    <property type="entry name" value="NCX_ion-bd_dom_sf"/>
</dbReference>
<feature type="transmembrane region" description="Helical" evidence="5">
    <location>
        <begin position="248"/>
        <end position="268"/>
    </location>
</feature>
<feature type="transmembrane region" description="Helical" evidence="5">
    <location>
        <begin position="305"/>
        <end position="321"/>
    </location>
</feature>
<evidence type="ECO:0000313" key="8">
    <source>
        <dbReference type="Proteomes" id="UP000190135"/>
    </source>
</evidence>
<dbReference type="OrthoDB" id="9794225at2"/>
<comment type="subcellular location">
    <subcellularLocation>
        <location evidence="1">Membrane</location>
        <topology evidence="1">Multi-pass membrane protein</topology>
    </subcellularLocation>
</comment>
<evidence type="ECO:0000256" key="2">
    <source>
        <dbReference type="ARBA" id="ARBA00022692"/>
    </source>
</evidence>
<keyword evidence="4 5" id="KW-0472">Membrane</keyword>
<dbReference type="EMBL" id="FUXL01000005">
    <property type="protein sequence ID" value="SKA07888.1"/>
    <property type="molecule type" value="Genomic_DNA"/>
</dbReference>
<feature type="transmembrane region" description="Helical" evidence="5">
    <location>
        <begin position="274"/>
        <end position="293"/>
    </location>
</feature>
<feature type="transmembrane region" description="Helical" evidence="5">
    <location>
        <begin position="174"/>
        <end position="193"/>
    </location>
</feature>
<dbReference type="Proteomes" id="UP000190135">
    <property type="component" value="Unassembled WGS sequence"/>
</dbReference>
<gene>
    <name evidence="7" type="ORF">SAMN05428963_105297</name>
</gene>
<dbReference type="Pfam" id="PF01699">
    <property type="entry name" value="Na_Ca_ex"/>
    <property type="match status" value="2"/>
</dbReference>
<feature type="transmembrane region" description="Helical" evidence="5">
    <location>
        <begin position="213"/>
        <end position="236"/>
    </location>
</feature>
<evidence type="ECO:0000256" key="5">
    <source>
        <dbReference type="SAM" id="Phobius"/>
    </source>
</evidence>
<accession>A0A1T4QX46</accession>
<keyword evidence="8" id="KW-1185">Reference proteome</keyword>
<dbReference type="PANTHER" id="PTHR10846:SF8">
    <property type="entry name" value="INNER MEMBRANE PROTEIN YRBG"/>
    <property type="match status" value="1"/>
</dbReference>
<dbReference type="PANTHER" id="PTHR10846">
    <property type="entry name" value="SODIUM/POTASSIUM/CALCIUM EXCHANGER"/>
    <property type="match status" value="1"/>
</dbReference>
<evidence type="ECO:0000256" key="4">
    <source>
        <dbReference type="ARBA" id="ARBA00023136"/>
    </source>
</evidence>
<dbReference type="STRING" id="1365950.SAMN05428963_105297"/>
<dbReference type="GO" id="GO:0008273">
    <property type="term" value="F:calcium, potassium:sodium antiporter activity"/>
    <property type="evidence" value="ECO:0007669"/>
    <property type="project" value="TreeGrafter"/>
</dbReference>
<feature type="transmembrane region" description="Helical" evidence="5">
    <location>
        <begin position="75"/>
        <end position="99"/>
    </location>
</feature>
<evidence type="ECO:0000259" key="6">
    <source>
        <dbReference type="Pfam" id="PF01699"/>
    </source>
</evidence>
<dbReference type="GO" id="GO:0005886">
    <property type="term" value="C:plasma membrane"/>
    <property type="evidence" value="ECO:0007669"/>
    <property type="project" value="TreeGrafter"/>
</dbReference>
<feature type="transmembrane region" description="Helical" evidence="5">
    <location>
        <begin position="37"/>
        <end position="55"/>
    </location>
</feature>
<dbReference type="InterPro" id="IPR004481">
    <property type="entry name" value="K/Na/Ca-exchanger"/>
</dbReference>
<evidence type="ECO:0000256" key="3">
    <source>
        <dbReference type="ARBA" id="ARBA00022989"/>
    </source>
</evidence>
<keyword evidence="3 5" id="KW-1133">Transmembrane helix</keyword>
<reference evidence="7 8" key="1">
    <citation type="submission" date="2017-02" db="EMBL/GenBank/DDBJ databases">
        <authorList>
            <person name="Peterson S.W."/>
        </authorList>
    </citation>
    <scope>NUCLEOTIDE SEQUENCE [LARGE SCALE GENOMIC DNA]</scope>
    <source>
        <strain evidence="7 8">USBA 369</strain>
    </source>
</reference>
<dbReference type="NCBIfam" id="TIGR00367">
    <property type="entry name" value="calcium/sodium antiporter"/>
    <property type="match status" value="1"/>
</dbReference>
<organism evidence="7 8">
    <name type="scientific">Consotaella salsifontis</name>
    <dbReference type="NCBI Taxonomy" id="1365950"/>
    <lineage>
        <taxon>Bacteria</taxon>
        <taxon>Pseudomonadati</taxon>
        <taxon>Pseudomonadota</taxon>
        <taxon>Alphaproteobacteria</taxon>
        <taxon>Hyphomicrobiales</taxon>
        <taxon>Aurantimonadaceae</taxon>
        <taxon>Consotaella</taxon>
    </lineage>
</organism>
<feature type="domain" description="Sodium/calcium exchanger membrane region" evidence="6">
    <location>
        <begin position="179"/>
        <end position="318"/>
    </location>
</feature>
<dbReference type="GO" id="GO:0005262">
    <property type="term" value="F:calcium channel activity"/>
    <property type="evidence" value="ECO:0007669"/>
    <property type="project" value="TreeGrafter"/>
</dbReference>
<protein>
    <submittedName>
        <fullName evidence="7">Cation:H+ antiporter</fullName>
    </submittedName>
</protein>
<feature type="transmembrane region" description="Helical" evidence="5">
    <location>
        <begin position="134"/>
        <end position="153"/>
    </location>
</feature>
<dbReference type="AlphaFoldDB" id="A0A1T4QX46"/>
<feature type="domain" description="Sodium/calcium exchanger membrane region" evidence="6">
    <location>
        <begin position="12"/>
        <end position="151"/>
    </location>
</feature>
<dbReference type="GO" id="GO:0006874">
    <property type="term" value="P:intracellular calcium ion homeostasis"/>
    <property type="evidence" value="ECO:0007669"/>
    <property type="project" value="TreeGrafter"/>
</dbReference>
<dbReference type="InterPro" id="IPR004837">
    <property type="entry name" value="NaCa_Exmemb"/>
</dbReference>
<feature type="transmembrane region" description="Helical" evidence="5">
    <location>
        <begin position="12"/>
        <end position="30"/>
    </location>
</feature>
<dbReference type="Gene3D" id="6.10.280.80">
    <property type="entry name" value="NCX, peripheral helical region"/>
    <property type="match status" value="1"/>
</dbReference>
<evidence type="ECO:0000313" key="7">
    <source>
        <dbReference type="EMBL" id="SKA07888.1"/>
    </source>
</evidence>
<feature type="transmembrane region" description="Helical" evidence="5">
    <location>
        <begin position="111"/>
        <end position="128"/>
    </location>
</feature>
<name>A0A1T4QX46_9HYPH</name>
<proteinExistence type="predicted"/>